<evidence type="ECO:0000313" key="3">
    <source>
        <dbReference type="EMBL" id="WNG42881.1"/>
    </source>
</evidence>
<organism evidence="3 4">
    <name type="scientific">Archangium minus</name>
    <dbReference type="NCBI Taxonomy" id="83450"/>
    <lineage>
        <taxon>Bacteria</taxon>
        <taxon>Pseudomonadati</taxon>
        <taxon>Myxococcota</taxon>
        <taxon>Myxococcia</taxon>
        <taxon>Myxococcales</taxon>
        <taxon>Cystobacterineae</taxon>
        <taxon>Archangiaceae</taxon>
        <taxon>Archangium</taxon>
    </lineage>
</organism>
<dbReference type="EMBL" id="CP043494">
    <property type="protein sequence ID" value="WNG42881.1"/>
    <property type="molecule type" value="Genomic_DNA"/>
</dbReference>
<dbReference type="RefSeq" id="WP_395813066.1">
    <property type="nucleotide sequence ID" value="NZ_CP043494.1"/>
</dbReference>
<gene>
    <name evidence="3" type="ORF">F0U60_01325</name>
</gene>
<dbReference type="Proteomes" id="UP001611383">
    <property type="component" value="Chromosome"/>
</dbReference>
<keyword evidence="4" id="KW-1185">Reference proteome</keyword>
<dbReference type="NCBIfam" id="TIGR03382">
    <property type="entry name" value="GC_trans_RRR"/>
    <property type="match status" value="1"/>
</dbReference>
<evidence type="ECO:0000313" key="4">
    <source>
        <dbReference type="Proteomes" id="UP001611383"/>
    </source>
</evidence>
<protein>
    <submittedName>
        <fullName evidence="3">Uncharacterized protein</fullName>
    </submittedName>
</protein>
<dbReference type="InterPro" id="IPR017756">
    <property type="entry name" value="TM_Gly-Cys-Arg_CS"/>
</dbReference>
<reference evidence="3 4" key="1">
    <citation type="submission" date="2019-08" db="EMBL/GenBank/DDBJ databases">
        <title>Archangium and Cystobacter genomes.</title>
        <authorList>
            <person name="Chen I.-C.K."/>
            <person name="Wielgoss S."/>
        </authorList>
    </citation>
    <scope>NUCLEOTIDE SEQUENCE [LARGE SCALE GENOMIC DNA]</scope>
    <source>
        <strain evidence="3 4">Cbm 6</strain>
    </source>
</reference>
<sequence>MHLPIRLLGSLALLLTTLPAMAAGPSIWGESSMQIRQGVQDYEWLKLVSDAGEPAFARQVARALIPTVSRVTDDGAAFERARLRLIQRYQELTGRGAAPEAPETLVSPEESQTGPEALHLGADGATAGGCSASGGTSALAGVLALAAVVLLTRRRAPAYARASRRVTTGRAATRSRGT</sequence>
<keyword evidence="2" id="KW-0732">Signal</keyword>
<feature type="region of interest" description="Disordered" evidence="1">
    <location>
        <begin position="96"/>
        <end position="122"/>
    </location>
</feature>
<evidence type="ECO:0000256" key="1">
    <source>
        <dbReference type="SAM" id="MobiDB-lite"/>
    </source>
</evidence>
<feature type="signal peptide" evidence="2">
    <location>
        <begin position="1"/>
        <end position="22"/>
    </location>
</feature>
<evidence type="ECO:0000256" key="2">
    <source>
        <dbReference type="SAM" id="SignalP"/>
    </source>
</evidence>
<feature type="chain" id="PRO_5045702132" evidence="2">
    <location>
        <begin position="23"/>
        <end position="178"/>
    </location>
</feature>
<name>A0ABY9WJF0_9BACT</name>
<accession>A0ABY9WJF0</accession>
<proteinExistence type="predicted"/>